<gene>
    <name evidence="1" type="ORF">BDW59DRAFT_35571</name>
</gene>
<sequence>MELTAIRSLVGFLASACDKAEDAGKTELNVDFFLGNPARREGWQETATDVLSMFNSLRPFTKVQNCIEYINSLPPASLSLLNQDNQLKDWFDFLIDHPAISLEDKIRRRFCYLLFYEMKQACEHYTENAFTMLRNIILHIFPGLRHINHLQSFIDKGERFRLLSDDLGGPGILFILPQEKPETLCVLTCLILVWP</sequence>
<name>A0ABR4HBV2_9EURO</name>
<accession>A0ABR4HBV2</accession>
<organism evidence="1 2">
    <name type="scientific">Aspergillus cavernicola</name>
    <dbReference type="NCBI Taxonomy" id="176166"/>
    <lineage>
        <taxon>Eukaryota</taxon>
        <taxon>Fungi</taxon>
        <taxon>Dikarya</taxon>
        <taxon>Ascomycota</taxon>
        <taxon>Pezizomycotina</taxon>
        <taxon>Eurotiomycetes</taxon>
        <taxon>Eurotiomycetidae</taxon>
        <taxon>Eurotiales</taxon>
        <taxon>Aspergillaceae</taxon>
        <taxon>Aspergillus</taxon>
        <taxon>Aspergillus subgen. Nidulantes</taxon>
    </lineage>
</organism>
<dbReference type="EMBL" id="JBFXLS010000159">
    <property type="protein sequence ID" value="KAL2812905.1"/>
    <property type="molecule type" value="Genomic_DNA"/>
</dbReference>
<evidence type="ECO:0000313" key="2">
    <source>
        <dbReference type="Proteomes" id="UP001610335"/>
    </source>
</evidence>
<dbReference type="Proteomes" id="UP001610335">
    <property type="component" value="Unassembled WGS sequence"/>
</dbReference>
<reference evidence="1 2" key="1">
    <citation type="submission" date="2024-07" db="EMBL/GenBank/DDBJ databases">
        <title>Section-level genome sequencing and comparative genomics of Aspergillus sections Usti and Cavernicolus.</title>
        <authorList>
            <consortium name="Lawrence Berkeley National Laboratory"/>
            <person name="Nybo J.L."/>
            <person name="Vesth T.C."/>
            <person name="Theobald S."/>
            <person name="Frisvad J.C."/>
            <person name="Larsen T.O."/>
            <person name="Kjaerboelling I."/>
            <person name="Rothschild-Mancinelli K."/>
            <person name="Lyhne E.K."/>
            <person name="Kogle M.E."/>
            <person name="Barry K."/>
            <person name="Clum A."/>
            <person name="Na H."/>
            <person name="Ledsgaard L."/>
            <person name="Lin J."/>
            <person name="Lipzen A."/>
            <person name="Kuo A."/>
            <person name="Riley R."/>
            <person name="Mondo S."/>
            <person name="LaButti K."/>
            <person name="Haridas S."/>
            <person name="Pangalinan J."/>
            <person name="Salamov A.A."/>
            <person name="Simmons B.A."/>
            <person name="Magnuson J.K."/>
            <person name="Chen J."/>
            <person name="Drula E."/>
            <person name="Henrissat B."/>
            <person name="Wiebenga A."/>
            <person name="Lubbers R.J."/>
            <person name="Gomes A.C."/>
            <person name="Makela M.R."/>
            <person name="Stajich J."/>
            <person name="Grigoriev I.V."/>
            <person name="Mortensen U.H."/>
            <person name="De vries R.P."/>
            <person name="Baker S.E."/>
            <person name="Andersen M.R."/>
        </authorList>
    </citation>
    <scope>NUCLEOTIDE SEQUENCE [LARGE SCALE GENOMIC DNA]</scope>
    <source>
        <strain evidence="1 2">CBS 600.67</strain>
    </source>
</reference>
<protein>
    <submittedName>
        <fullName evidence="1">Uncharacterized protein</fullName>
    </submittedName>
</protein>
<proteinExistence type="predicted"/>
<evidence type="ECO:0000313" key="1">
    <source>
        <dbReference type="EMBL" id="KAL2812905.1"/>
    </source>
</evidence>
<keyword evidence="2" id="KW-1185">Reference proteome</keyword>
<comment type="caution">
    <text evidence="1">The sequence shown here is derived from an EMBL/GenBank/DDBJ whole genome shotgun (WGS) entry which is preliminary data.</text>
</comment>